<name>A0AAD9YSU9_COLKA</name>
<dbReference type="EMBL" id="VYYT01000041">
    <property type="protein sequence ID" value="KAK2774959.1"/>
    <property type="molecule type" value="Genomic_DNA"/>
</dbReference>
<comment type="caution">
    <text evidence="2">The sequence shown here is derived from an EMBL/GenBank/DDBJ whole genome shotgun (WGS) entry which is preliminary data.</text>
</comment>
<proteinExistence type="predicted"/>
<accession>A0AAD9YSU9</accession>
<dbReference type="InterPro" id="IPR010730">
    <property type="entry name" value="HET"/>
</dbReference>
<evidence type="ECO:0000313" key="2">
    <source>
        <dbReference type="EMBL" id="KAK2774959.1"/>
    </source>
</evidence>
<dbReference type="PANTHER" id="PTHR33112:SF10">
    <property type="entry name" value="TOL"/>
    <property type="match status" value="1"/>
</dbReference>
<organism evidence="2 3">
    <name type="scientific">Colletotrichum kahawae</name>
    <name type="common">Coffee berry disease fungus</name>
    <dbReference type="NCBI Taxonomy" id="34407"/>
    <lineage>
        <taxon>Eukaryota</taxon>
        <taxon>Fungi</taxon>
        <taxon>Dikarya</taxon>
        <taxon>Ascomycota</taxon>
        <taxon>Pezizomycotina</taxon>
        <taxon>Sordariomycetes</taxon>
        <taxon>Hypocreomycetidae</taxon>
        <taxon>Glomerellales</taxon>
        <taxon>Glomerellaceae</taxon>
        <taxon>Colletotrichum</taxon>
        <taxon>Colletotrichum gloeosporioides species complex</taxon>
    </lineage>
</organism>
<dbReference type="AlphaFoldDB" id="A0AAD9YSU9"/>
<evidence type="ECO:0000259" key="1">
    <source>
        <dbReference type="Pfam" id="PF06985"/>
    </source>
</evidence>
<dbReference type="PANTHER" id="PTHR33112">
    <property type="entry name" value="DOMAIN PROTEIN, PUTATIVE-RELATED"/>
    <property type="match status" value="1"/>
</dbReference>
<dbReference type="Proteomes" id="UP001281614">
    <property type="component" value="Unassembled WGS sequence"/>
</dbReference>
<protein>
    <submittedName>
        <fullName evidence="2">Het domain protein pin-c1</fullName>
    </submittedName>
</protein>
<reference evidence="2" key="1">
    <citation type="submission" date="2023-02" db="EMBL/GenBank/DDBJ databases">
        <title>Colletotrichum kahawae CIFC_Que2 genome sequencing and assembly.</title>
        <authorList>
            <person name="Baroncelli R."/>
        </authorList>
    </citation>
    <scope>NUCLEOTIDE SEQUENCE</scope>
    <source>
        <strain evidence="2">CIFC_Que2</strain>
    </source>
</reference>
<feature type="domain" description="Heterokaryon incompatibility" evidence="1">
    <location>
        <begin position="195"/>
        <end position="350"/>
    </location>
</feature>
<keyword evidence="3" id="KW-1185">Reference proteome</keyword>
<dbReference type="Pfam" id="PF06985">
    <property type="entry name" value="HET"/>
    <property type="match status" value="1"/>
</dbReference>
<sequence length="657" mass="75589">MNFEKYHELIPEERCANCRKIPWRYSEWFENRSSFEIEHHESWDALEDAASSGCDLCRSLRVLALHHIDADIPKAVPCLLRIESENSEIDPLELKYAIGNRKEHGVAFGVERADGLGPETQDSDLDVLINERIDPWIEDCLHQRGRHTNCKPVSIRGQENFHLPTRLIDVGNRNNQSTQLIETKDLLLTKPKPEYLALSYCWGQSNEPAKTTRANFQARKQRLEEQNFPKTIRDAIHLTRRMGIRYLWVDAICIIQPSNKDQYLVDWEKEAPMMASYYSNARCLVSALWASDSSQGIFTERRAQKYPQKTSPISFDEAQNETLYLPVDNPIFHQEFTYRPLLTRGWCFQERVLSPRALHWSANCLYWQCQSLTEASEQDPDDELPRAYPAFARDEPQIFQKDAEFALSSSWLRAVVAYMRTDFTYLTDRLIAIESLGTRLAEIHGVEYFAGVFSSELTRGLLWRLMGDSESSEKLSYFPSWSWASSTVSGPVYFEHEQDDEFKSLIGVGGKGEVFPSAGSAVDFGTPEKRSLRLEAPLLETTPAEVRAELDDPYRLGYRLNSFKFMDESWGAEVEMIFDATRFVAEEFGPTKLLFLSVTEKQTEVAMAGLVVRPQDHYYERVGFASFVMPLELSERPTQLAELMARLEESRQPVILI</sequence>
<evidence type="ECO:0000313" key="3">
    <source>
        <dbReference type="Proteomes" id="UP001281614"/>
    </source>
</evidence>
<gene>
    <name evidence="2" type="ORF">CKAH01_13012</name>
</gene>